<comment type="similarity">
    <text evidence="1 2">Belongs to the enoyl-CoA hydratase/isomerase family.</text>
</comment>
<dbReference type="Proteomes" id="UP001320178">
    <property type="component" value="Unassembled WGS sequence"/>
</dbReference>
<dbReference type="AlphaFoldDB" id="A0AAW4YVN1"/>
<dbReference type="NCBIfam" id="NF004796">
    <property type="entry name" value="PRK06144.1"/>
    <property type="match status" value="1"/>
</dbReference>
<dbReference type="GO" id="GO:0004300">
    <property type="term" value="F:enoyl-CoA hydratase activity"/>
    <property type="evidence" value="ECO:0007669"/>
    <property type="project" value="UniProtKB-EC"/>
</dbReference>
<protein>
    <submittedName>
        <fullName evidence="3">Enoyl-CoA hydratase</fullName>
        <ecNumber evidence="3">4.2.1.17</ecNumber>
    </submittedName>
</protein>
<evidence type="ECO:0000313" key="4">
    <source>
        <dbReference type="Proteomes" id="UP001320178"/>
    </source>
</evidence>
<dbReference type="SUPFAM" id="SSF52096">
    <property type="entry name" value="ClpP/crotonase"/>
    <property type="match status" value="1"/>
</dbReference>
<name>A0AAW4YVN1_9GAMM</name>
<reference evidence="3" key="2">
    <citation type="journal article" date="2021" name="Front. Microbiol.">
        <title>Aerobic Denitrification and Heterotrophic Sulfur Oxidation in the Genus Halomonas Revealed by Six Novel Species Characterizations and Genome-Based Analysis.</title>
        <authorList>
            <person name="Wang L."/>
            <person name="Shao Z."/>
        </authorList>
    </citation>
    <scope>NUCLEOTIDE SEQUENCE</scope>
    <source>
        <strain evidence="3">MCCC 1A05776</strain>
    </source>
</reference>
<dbReference type="GO" id="GO:0006635">
    <property type="term" value="P:fatty acid beta-oxidation"/>
    <property type="evidence" value="ECO:0007669"/>
    <property type="project" value="TreeGrafter"/>
</dbReference>
<evidence type="ECO:0000313" key="3">
    <source>
        <dbReference type="EMBL" id="MCE8051858.1"/>
    </source>
</evidence>
<dbReference type="EC" id="4.2.1.17" evidence="3"/>
<gene>
    <name evidence="3" type="ORF">HOP61_11175</name>
</gene>
<reference evidence="3" key="1">
    <citation type="submission" date="2020-05" db="EMBL/GenBank/DDBJ databases">
        <authorList>
            <person name="Wang L."/>
            <person name="Shao Z."/>
        </authorList>
    </citation>
    <scope>NUCLEOTIDE SEQUENCE</scope>
    <source>
        <strain evidence="3">MCCC 1A05776</strain>
    </source>
</reference>
<dbReference type="EMBL" id="JABFTS010000003">
    <property type="protein sequence ID" value="MCE8051858.1"/>
    <property type="molecule type" value="Genomic_DNA"/>
</dbReference>
<keyword evidence="3" id="KW-0456">Lyase</keyword>
<accession>A0AAW4YVN1</accession>
<dbReference type="PANTHER" id="PTHR11941">
    <property type="entry name" value="ENOYL-COA HYDRATASE-RELATED"/>
    <property type="match status" value="1"/>
</dbReference>
<dbReference type="Gene3D" id="3.90.226.10">
    <property type="entry name" value="2-enoyl-CoA Hydratase, Chain A, domain 1"/>
    <property type="match status" value="1"/>
</dbReference>
<dbReference type="CDD" id="cd06558">
    <property type="entry name" value="crotonase-like"/>
    <property type="match status" value="1"/>
</dbReference>
<proteinExistence type="inferred from homology"/>
<organism evidence="3 4">
    <name type="scientific">Billgrantia desiderata</name>
    <dbReference type="NCBI Taxonomy" id="52021"/>
    <lineage>
        <taxon>Bacteria</taxon>
        <taxon>Pseudomonadati</taxon>
        <taxon>Pseudomonadota</taxon>
        <taxon>Gammaproteobacteria</taxon>
        <taxon>Oceanospirillales</taxon>
        <taxon>Halomonadaceae</taxon>
        <taxon>Billgrantia</taxon>
    </lineage>
</organism>
<dbReference type="InterPro" id="IPR018376">
    <property type="entry name" value="Enoyl-CoA_hyd/isom_CS"/>
</dbReference>
<evidence type="ECO:0000256" key="1">
    <source>
        <dbReference type="ARBA" id="ARBA00005254"/>
    </source>
</evidence>
<dbReference type="Pfam" id="PF00378">
    <property type="entry name" value="ECH_1"/>
    <property type="match status" value="1"/>
</dbReference>
<dbReference type="PANTHER" id="PTHR11941:SF54">
    <property type="entry name" value="ENOYL-COA HYDRATASE, MITOCHONDRIAL"/>
    <property type="match status" value="1"/>
</dbReference>
<dbReference type="InterPro" id="IPR029045">
    <property type="entry name" value="ClpP/crotonase-like_dom_sf"/>
</dbReference>
<comment type="caution">
    <text evidence="3">The sequence shown here is derived from an EMBL/GenBank/DDBJ whole genome shotgun (WGS) entry which is preliminary data.</text>
</comment>
<dbReference type="InterPro" id="IPR001753">
    <property type="entry name" value="Enoyl-CoA_hydra/iso"/>
</dbReference>
<evidence type="ECO:0000256" key="2">
    <source>
        <dbReference type="RuleBase" id="RU003707"/>
    </source>
</evidence>
<sequence>MEPKSTAELELIKDGRIAWLIFNRPKVRNAMTWGMYDALERHCQTLSDDPEVDVVVLRGSGGEAFVAGTDIKQFTGFETARHALDYEHRIDEVIGALESLGKPTIALLEGFCVGGGAAIAMACDFRYCTPDLRFGVPIAKTLGNCVSITNVSRLVDLVGAARAKEVLMLAKLFGADEAKQAGLVTEVVATEKIEAEVRQVAERLGGFAPLTLRASKEGVSRVLAARRPPAGSEEDLIALCYTSRDFKSAVKAFVDKTPHVWRGE</sequence>
<dbReference type="PROSITE" id="PS00166">
    <property type="entry name" value="ENOYL_COA_HYDRATASE"/>
    <property type="match status" value="1"/>
</dbReference>
<dbReference type="RefSeq" id="WP_103969496.1">
    <property type="nucleotide sequence ID" value="NZ_FNVC01000014.1"/>
</dbReference>